<dbReference type="Proteomes" id="UP001165363">
    <property type="component" value="Unassembled WGS sequence"/>
</dbReference>
<sequence>MILSLLLAAQADTTRLPPAQPIPAPDFETANILTPIQQLFATFEAGDSAAMLRLIHPEGRVTATGTRATTSGLRQMNWTEFATHVTPTTRFQESISDPAVEIDGDIAMVWAPFVVRVGGKVSNCGVDHFDLVRDNGAWKVMNLTFSSRTTDCPAQ</sequence>
<evidence type="ECO:0000313" key="1">
    <source>
        <dbReference type="EMBL" id="MCL6683095.1"/>
    </source>
</evidence>
<dbReference type="InterPro" id="IPR032710">
    <property type="entry name" value="NTF2-like_dom_sf"/>
</dbReference>
<organism evidence="1 2">
    <name type="scientific">Sphingomonas alba</name>
    <dbReference type="NCBI Taxonomy" id="2908208"/>
    <lineage>
        <taxon>Bacteria</taxon>
        <taxon>Pseudomonadati</taxon>
        <taxon>Pseudomonadota</taxon>
        <taxon>Alphaproteobacteria</taxon>
        <taxon>Sphingomonadales</taxon>
        <taxon>Sphingomonadaceae</taxon>
        <taxon>Sphingomonas</taxon>
    </lineage>
</organism>
<reference evidence="1" key="1">
    <citation type="submission" date="2022-05" db="EMBL/GenBank/DDBJ databases">
        <authorList>
            <person name="Jo J.-H."/>
            <person name="Im W.-T."/>
        </authorList>
    </citation>
    <scope>NUCLEOTIDE SEQUENCE</scope>
    <source>
        <strain evidence="1">SE158</strain>
    </source>
</reference>
<keyword evidence="2" id="KW-1185">Reference proteome</keyword>
<dbReference type="Pfam" id="PF12893">
    <property type="entry name" value="Lumazine_bd_2"/>
    <property type="match status" value="1"/>
</dbReference>
<name>A0ABT0RKG4_9SPHN</name>
<comment type="caution">
    <text evidence="1">The sequence shown here is derived from an EMBL/GenBank/DDBJ whole genome shotgun (WGS) entry which is preliminary data.</text>
</comment>
<gene>
    <name evidence="1" type="ORF">LZ536_04140</name>
</gene>
<dbReference type="SUPFAM" id="SSF54427">
    <property type="entry name" value="NTF2-like"/>
    <property type="match status" value="1"/>
</dbReference>
<accession>A0ABT0RKG4</accession>
<evidence type="ECO:0000313" key="2">
    <source>
        <dbReference type="Proteomes" id="UP001165363"/>
    </source>
</evidence>
<dbReference type="Gene3D" id="3.10.450.50">
    <property type="match status" value="1"/>
</dbReference>
<dbReference type="EMBL" id="JAMGBD010000001">
    <property type="protein sequence ID" value="MCL6683095.1"/>
    <property type="molecule type" value="Genomic_DNA"/>
</dbReference>
<dbReference type="RefSeq" id="WP_249847039.1">
    <property type="nucleotide sequence ID" value="NZ_JAMGBD010000001.1"/>
</dbReference>
<dbReference type="InterPro" id="IPR039437">
    <property type="entry name" value="FrzH/put_lumazine-bd"/>
</dbReference>
<protein>
    <submittedName>
        <fullName evidence="1">Nuclear transport factor 2 family protein</fullName>
    </submittedName>
</protein>
<proteinExistence type="predicted"/>